<keyword evidence="3" id="KW-1185">Reference proteome</keyword>
<reference evidence="2" key="1">
    <citation type="submission" date="2021-03" db="EMBL/GenBank/DDBJ databases">
        <authorList>
            <person name="Tagirdzhanova G."/>
        </authorList>
    </citation>
    <scope>NUCLEOTIDE SEQUENCE</scope>
</reference>
<accession>A0A8H3J1X4</accession>
<comment type="caution">
    <text evidence="2">The sequence shown here is derived from an EMBL/GenBank/DDBJ whole genome shotgun (WGS) entry which is preliminary data.</text>
</comment>
<dbReference type="AlphaFoldDB" id="A0A8H3J1X4"/>
<name>A0A8H3J1X4_9LECA</name>
<feature type="region of interest" description="Disordered" evidence="1">
    <location>
        <begin position="558"/>
        <end position="584"/>
    </location>
</feature>
<organism evidence="2 3">
    <name type="scientific">Imshaugia aleurites</name>
    <dbReference type="NCBI Taxonomy" id="172621"/>
    <lineage>
        <taxon>Eukaryota</taxon>
        <taxon>Fungi</taxon>
        <taxon>Dikarya</taxon>
        <taxon>Ascomycota</taxon>
        <taxon>Pezizomycotina</taxon>
        <taxon>Lecanoromycetes</taxon>
        <taxon>OSLEUM clade</taxon>
        <taxon>Lecanoromycetidae</taxon>
        <taxon>Lecanorales</taxon>
        <taxon>Lecanorineae</taxon>
        <taxon>Parmeliaceae</taxon>
        <taxon>Imshaugia</taxon>
    </lineage>
</organism>
<evidence type="ECO:0000313" key="3">
    <source>
        <dbReference type="Proteomes" id="UP000664534"/>
    </source>
</evidence>
<evidence type="ECO:0000256" key="1">
    <source>
        <dbReference type="SAM" id="MobiDB-lite"/>
    </source>
</evidence>
<dbReference type="Proteomes" id="UP000664534">
    <property type="component" value="Unassembled WGS sequence"/>
</dbReference>
<protein>
    <submittedName>
        <fullName evidence="2">Uncharacterized protein</fullName>
    </submittedName>
</protein>
<dbReference type="EMBL" id="CAJPDT010000116">
    <property type="protein sequence ID" value="CAF9939204.1"/>
    <property type="molecule type" value="Genomic_DNA"/>
</dbReference>
<gene>
    <name evidence="2" type="ORF">IMSHALPRED_001248</name>
</gene>
<evidence type="ECO:0000313" key="2">
    <source>
        <dbReference type="EMBL" id="CAF9939204.1"/>
    </source>
</evidence>
<proteinExistence type="predicted"/>
<sequence length="584" mass="67480">MSEEIESTGSVGSHNGSVDCGGWYTPYDPTNYNCDDSETEIKRERQVFEEERKLEELYASLEHPRTKNEVLEWDNVIPPYGLEAKDFREYEETLRCELKNLAKGELANNKFVQLTGAAGKEVKAVDFQHRGKQVRYEIFEAMDAKSNKPYEHSLICTEVESALDIATRAPPSENLYQYTMVMTHRKFLAEEEELQELHKQGKGKKLKQLSKLEWWKNVHLEAGRYLWENMDNWSALEIEREANINDIDIKEALEKLEEEWINNKHADHTDHRYQKQRDLKASEHNGILRRTSRITIYWAVDPNGETLCFHHPTALVDAFGAEVVDKIYDDIKFFLSLHPPNLPDPQRHFDHERILKAHPEFAKKNGGSSGVVHYGCWHERGKEFAEAPLLLKTSDSRPAAATTEVFLNQLLRNACAHVTRVVALLFGIASPEMRDEYRLVVENVADYRRMDTVEEELWTLRAILNNVMTESHQDTNDWINGLVWNAPLGDNLKGGDLCLRQLGICLASPSGAVTGILGRETIHNITEWTDFDSRTERRSRISVVHTTHESVRQEALQNLEKRTKRMRSESSDTLEEQEARKRQR</sequence>
<dbReference type="Gene3D" id="3.60.130.30">
    <property type="match status" value="1"/>
</dbReference>
<dbReference type="OrthoDB" id="4638065at2759"/>